<sequence>MFGLSTRAKSSSCSSPFDFSAISFAGHCNQNAAAVVAAVLQAELEVLNLFFLGGWERAVAVAKVVWRLTGSTGGAGDVTGVKGVYEQDGAREGKRLEKVKNDLSEELGSGSVVLGCGRNLPFSACARSERQWLGADLVRPSSGRADRLRTTVNAAKAKRSVLDYG</sequence>
<evidence type="ECO:0000313" key="1">
    <source>
        <dbReference type="EMBL" id="KAJ7677536.1"/>
    </source>
</evidence>
<organism evidence="1 2">
    <name type="scientific">Mycena rosella</name>
    <name type="common">Pink bonnet</name>
    <name type="synonym">Agaricus rosellus</name>
    <dbReference type="NCBI Taxonomy" id="1033263"/>
    <lineage>
        <taxon>Eukaryota</taxon>
        <taxon>Fungi</taxon>
        <taxon>Dikarya</taxon>
        <taxon>Basidiomycota</taxon>
        <taxon>Agaricomycotina</taxon>
        <taxon>Agaricomycetes</taxon>
        <taxon>Agaricomycetidae</taxon>
        <taxon>Agaricales</taxon>
        <taxon>Marasmiineae</taxon>
        <taxon>Mycenaceae</taxon>
        <taxon>Mycena</taxon>
    </lineage>
</organism>
<dbReference type="Proteomes" id="UP001221757">
    <property type="component" value="Unassembled WGS sequence"/>
</dbReference>
<keyword evidence="2" id="KW-1185">Reference proteome</keyword>
<dbReference type="AlphaFoldDB" id="A0AAD7GCC1"/>
<protein>
    <submittedName>
        <fullName evidence="1">Uncharacterized protein</fullName>
    </submittedName>
</protein>
<dbReference type="EMBL" id="JARKIE010000137">
    <property type="protein sequence ID" value="KAJ7677536.1"/>
    <property type="molecule type" value="Genomic_DNA"/>
</dbReference>
<gene>
    <name evidence="1" type="ORF">B0H17DRAFT_1139553</name>
</gene>
<reference evidence="1" key="1">
    <citation type="submission" date="2023-03" db="EMBL/GenBank/DDBJ databases">
        <title>Massive genome expansion in bonnet fungi (Mycena s.s.) driven by repeated elements and novel gene families across ecological guilds.</title>
        <authorList>
            <consortium name="Lawrence Berkeley National Laboratory"/>
            <person name="Harder C.B."/>
            <person name="Miyauchi S."/>
            <person name="Viragh M."/>
            <person name="Kuo A."/>
            <person name="Thoen E."/>
            <person name="Andreopoulos B."/>
            <person name="Lu D."/>
            <person name="Skrede I."/>
            <person name="Drula E."/>
            <person name="Henrissat B."/>
            <person name="Morin E."/>
            <person name="Kohler A."/>
            <person name="Barry K."/>
            <person name="LaButti K."/>
            <person name="Morin E."/>
            <person name="Salamov A."/>
            <person name="Lipzen A."/>
            <person name="Mereny Z."/>
            <person name="Hegedus B."/>
            <person name="Baldrian P."/>
            <person name="Stursova M."/>
            <person name="Weitz H."/>
            <person name="Taylor A."/>
            <person name="Grigoriev I.V."/>
            <person name="Nagy L.G."/>
            <person name="Martin F."/>
            <person name="Kauserud H."/>
        </authorList>
    </citation>
    <scope>NUCLEOTIDE SEQUENCE</scope>
    <source>
        <strain evidence="1">CBHHK067</strain>
    </source>
</reference>
<proteinExistence type="predicted"/>
<accession>A0AAD7GCC1</accession>
<comment type="caution">
    <text evidence="1">The sequence shown here is derived from an EMBL/GenBank/DDBJ whole genome shotgun (WGS) entry which is preliminary data.</text>
</comment>
<evidence type="ECO:0000313" key="2">
    <source>
        <dbReference type="Proteomes" id="UP001221757"/>
    </source>
</evidence>
<name>A0AAD7GCC1_MYCRO</name>